<evidence type="ECO:0000313" key="3">
    <source>
        <dbReference type="Proteomes" id="UP000015106"/>
    </source>
</evidence>
<evidence type="ECO:0000313" key="2">
    <source>
        <dbReference type="EnsemblPlants" id="TuG1812G0300001875.01.T05.cds413748"/>
    </source>
</evidence>
<reference evidence="2" key="2">
    <citation type="submission" date="2018-03" db="EMBL/GenBank/DDBJ databases">
        <title>The Triticum urartu genome reveals the dynamic nature of wheat genome evolution.</title>
        <authorList>
            <person name="Ling H."/>
            <person name="Ma B."/>
            <person name="Shi X."/>
            <person name="Liu H."/>
            <person name="Dong L."/>
            <person name="Sun H."/>
            <person name="Cao Y."/>
            <person name="Gao Q."/>
            <person name="Zheng S."/>
            <person name="Li Y."/>
            <person name="Yu Y."/>
            <person name="Du H."/>
            <person name="Qi M."/>
            <person name="Li Y."/>
            <person name="Yu H."/>
            <person name="Cui Y."/>
            <person name="Wang N."/>
            <person name="Chen C."/>
            <person name="Wu H."/>
            <person name="Zhao Y."/>
            <person name="Zhang J."/>
            <person name="Li Y."/>
            <person name="Zhou W."/>
            <person name="Zhang B."/>
            <person name="Hu W."/>
            <person name="Eijk M."/>
            <person name="Tang J."/>
            <person name="Witsenboer H."/>
            <person name="Zhao S."/>
            <person name="Li Z."/>
            <person name="Zhang A."/>
            <person name="Wang D."/>
            <person name="Liang C."/>
        </authorList>
    </citation>
    <scope>NUCLEOTIDE SEQUENCE [LARGE SCALE GENOMIC DNA]</scope>
    <source>
        <strain evidence="2">cv. G1812</strain>
    </source>
</reference>
<reference evidence="2" key="3">
    <citation type="submission" date="2022-06" db="UniProtKB">
        <authorList>
            <consortium name="EnsemblPlants"/>
        </authorList>
    </citation>
    <scope>IDENTIFICATION</scope>
</reference>
<dbReference type="Proteomes" id="UP000015106">
    <property type="component" value="Chromosome 3"/>
</dbReference>
<keyword evidence="3" id="KW-1185">Reference proteome</keyword>
<reference evidence="3" key="1">
    <citation type="journal article" date="2013" name="Nature">
        <title>Draft genome of the wheat A-genome progenitor Triticum urartu.</title>
        <authorList>
            <person name="Ling H.Q."/>
            <person name="Zhao S."/>
            <person name="Liu D."/>
            <person name="Wang J."/>
            <person name="Sun H."/>
            <person name="Zhang C."/>
            <person name="Fan H."/>
            <person name="Li D."/>
            <person name="Dong L."/>
            <person name="Tao Y."/>
            <person name="Gao C."/>
            <person name="Wu H."/>
            <person name="Li Y."/>
            <person name="Cui Y."/>
            <person name="Guo X."/>
            <person name="Zheng S."/>
            <person name="Wang B."/>
            <person name="Yu K."/>
            <person name="Liang Q."/>
            <person name="Yang W."/>
            <person name="Lou X."/>
            <person name="Chen J."/>
            <person name="Feng M."/>
            <person name="Jian J."/>
            <person name="Zhang X."/>
            <person name="Luo G."/>
            <person name="Jiang Y."/>
            <person name="Liu J."/>
            <person name="Wang Z."/>
            <person name="Sha Y."/>
            <person name="Zhang B."/>
            <person name="Wu H."/>
            <person name="Tang D."/>
            <person name="Shen Q."/>
            <person name="Xue P."/>
            <person name="Zou S."/>
            <person name="Wang X."/>
            <person name="Liu X."/>
            <person name="Wang F."/>
            <person name="Yang Y."/>
            <person name="An X."/>
            <person name="Dong Z."/>
            <person name="Zhang K."/>
            <person name="Zhang X."/>
            <person name="Luo M.C."/>
            <person name="Dvorak J."/>
            <person name="Tong Y."/>
            <person name="Wang J."/>
            <person name="Yang H."/>
            <person name="Li Z."/>
            <person name="Wang D."/>
            <person name="Zhang A."/>
            <person name="Wang J."/>
        </authorList>
    </citation>
    <scope>NUCLEOTIDE SEQUENCE</scope>
    <source>
        <strain evidence="3">cv. G1812</strain>
    </source>
</reference>
<dbReference type="Gramene" id="TuG1812G0300001875.01.T03">
    <property type="protein sequence ID" value="TuG1812G0300001875.01.T03.cds413748"/>
    <property type="gene ID" value="TuG1812G0300001875.01"/>
</dbReference>
<dbReference type="Gramene" id="TuG1812G0300001875.01.T01">
    <property type="protein sequence ID" value="TuG1812G0300001875.01.T01.cds413748"/>
    <property type="gene ID" value="TuG1812G0300001875.01"/>
</dbReference>
<sequence length="109" mass="12330">MVAKLASFNDLTTKSLHVLVGSILLNILPRFTCLALVLSEVTTPISPLLNNLPHQIFCLRGRLSTCTRWSIGRGLRIVCDKRVLPIGILSCILMYSIPTFYDRRIFFHD</sequence>
<dbReference type="Gramene" id="TuG1812G0300001875.01.T02">
    <property type="protein sequence ID" value="TuG1812G0300001875.01.T02.cds413748"/>
    <property type="gene ID" value="TuG1812G0300001875.01"/>
</dbReference>
<dbReference type="EnsemblPlants" id="TuG1812G0300001875.01.T01">
    <property type="protein sequence ID" value="TuG1812G0300001875.01.T01.cds413748"/>
    <property type="gene ID" value="TuG1812G0300001875.01"/>
</dbReference>
<feature type="transmembrane region" description="Helical" evidence="1">
    <location>
        <begin position="83"/>
        <end position="101"/>
    </location>
</feature>
<dbReference type="EnsemblPlants" id="TuG1812G0300001875.01.T05">
    <property type="protein sequence ID" value="TuG1812G0300001875.01.T05.cds413748"/>
    <property type="gene ID" value="TuG1812G0300001875.01"/>
</dbReference>
<dbReference type="EnsemblPlants" id="TuG1812G0300001875.01.T02">
    <property type="protein sequence ID" value="TuG1812G0300001875.01.T02.cds413748"/>
    <property type="gene ID" value="TuG1812G0300001875.01"/>
</dbReference>
<accession>A0A8R7PR95</accession>
<dbReference type="Gramene" id="TuG1812G0300001875.01.T04">
    <property type="protein sequence ID" value="TuG1812G0300001875.01.T04.cds413748"/>
    <property type="gene ID" value="TuG1812G0300001875.01"/>
</dbReference>
<name>A0A8R7PR95_TRIUA</name>
<keyword evidence="1" id="KW-1133">Transmembrane helix</keyword>
<protein>
    <submittedName>
        <fullName evidence="2">Uncharacterized protein</fullName>
    </submittedName>
</protein>
<organism evidence="2 3">
    <name type="scientific">Triticum urartu</name>
    <name type="common">Red wild einkorn</name>
    <name type="synonym">Crithodium urartu</name>
    <dbReference type="NCBI Taxonomy" id="4572"/>
    <lineage>
        <taxon>Eukaryota</taxon>
        <taxon>Viridiplantae</taxon>
        <taxon>Streptophyta</taxon>
        <taxon>Embryophyta</taxon>
        <taxon>Tracheophyta</taxon>
        <taxon>Spermatophyta</taxon>
        <taxon>Magnoliopsida</taxon>
        <taxon>Liliopsida</taxon>
        <taxon>Poales</taxon>
        <taxon>Poaceae</taxon>
        <taxon>BOP clade</taxon>
        <taxon>Pooideae</taxon>
        <taxon>Triticodae</taxon>
        <taxon>Triticeae</taxon>
        <taxon>Triticinae</taxon>
        <taxon>Triticum</taxon>
    </lineage>
</organism>
<evidence type="ECO:0000256" key="1">
    <source>
        <dbReference type="SAM" id="Phobius"/>
    </source>
</evidence>
<proteinExistence type="predicted"/>
<dbReference type="EnsemblPlants" id="TuG1812G0300001875.01.T03">
    <property type="protein sequence ID" value="TuG1812G0300001875.01.T03.cds413748"/>
    <property type="gene ID" value="TuG1812G0300001875.01"/>
</dbReference>
<keyword evidence="1" id="KW-0472">Membrane</keyword>
<keyword evidence="1" id="KW-0812">Transmembrane</keyword>
<dbReference type="Gramene" id="TuG1812G0300001875.01.T05">
    <property type="protein sequence ID" value="TuG1812G0300001875.01.T05.cds413748"/>
    <property type="gene ID" value="TuG1812G0300001875.01"/>
</dbReference>
<dbReference type="AlphaFoldDB" id="A0A8R7PR95"/>
<dbReference type="EnsemblPlants" id="TuG1812G0300001875.01.T04">
    <property type="protein sequence ID" value="TuG1812G0300001875.01.T04.cds413748"/>
    <property type="gene ID" value="TuG1812G0300001875.01"/>
</dbReference>